<dbReference type="PANTHER" id="PTHR30480:SF13">
    <property type="entry name" value="BETA-HEXOSAMINIDASE"/>
    <property type="match status" value="1"/>
</dbReference>
<comment type="similarity">
    <text evidence="2">Belongs to the glycosyl hydrolase 3 family.</text>
</comment>
<evidence type="ECO:0000256" key="2">
    <source>
        <dbReference type="ARBA" id="ARBA00005336"/>
    </source>
</evidence>
<dbReference type="GO" id="GO:0005975">
    <property type="term" value="P:carbohydrate metabolic process"/>
    <property type="evidence" value="ECO:0007669"/>
    <property type="project" value="InterPro"/>
</dbReference>
<dbReference type="AlphaFoldDB" id="A0A1E7G7B2"/>
<evidence type="ECO:0000256" key="5">
    <source>
        <dbReference type="ARBA" id="ARBA00023295"/>
    </source>
</evidence>
<dbReference type="PROSITE" id="PS00775">
    <property type="entry name" value="GLYCOSYL_HYDROL_F3"/>
    <property type="match status" value="1"/>
</dbReference>
<feature type="region of interest" description="Disordered" evidence="6">
    <location>
        <begin position="42"/>
        <end position="69"/>
    </location>
</feature>
<keyword evidence="5" id="KW-0326">Glycosidase</keyword>
<keyword evidence="7" id="KW-1133">Transmembrane helix</keyword>
<gene>
    <name evidence="9" type="ORF">AJ89_02660</name>
</gene>
<evidence type="ECO:0000256" key="7">
    <source>
        <dbReference type="SAM" id="Phobius"/>
    </source>
</evidence>
<evidence type="ECO:0000256" key="6">
    <source>
        <dbReference type="SAM" id="MobiDB-lite"/>
    </source>
</evidence>
<evidence type="ECO:0000313" key="9">
    <source>
        <dbReference type="EMBL" id="OEU40811.1"/>
    </source>
</evidence>
<sequence>MTKRLKKQAKPVVFLGLVIGCALIVSGVLGLSGHLNNQEAIKSKKKNQVSETKTNSSSQNKSDPKMPKMPKMTLEQKVGQLFMTGMPANNYDQATFDAIEKYQVGSIILTGRSNLSIPEMKDITDKLQGLAPANRRLLISCDQEGGNVQVLQGAGFSEMPNGLTQGSWAPEKLQEEAKNWGSELSAAGINFDLAPVADQVLSADFAPQNAPIGYWSRQYAYDKANIVSHADAFSKGMKSAGVLTTAKHFPGLGAVTGNTDISAGVRDGQTNPKSESVQIFKELISSGVPSIMTATAIYDQIDLELPGAFSPKMVDGLLRNQLDFDGLVITDDLSNAVQVQAWSPGQRAVLALAAGNDLVLANEPTQIPEMISEVLQKAKSDQEFAEKINQASSRVMKVKEQMKLVE</sequence>
<dbReference type="GO" id="GO:0009254">
    <property type="term" value="P:peptidoglycan turnover"/>
    <property type="evidence" value="ECO:0007669"/>
    <property type="project" value="TreeGrafter"/>
</dbReference>
<dbReference type="InterPro" id="IPR019800">
    <property type="entry name" value="Glyco_hydro_3_AS"/>
</dbReference>
<dbReference type="EC" id="3.2.1.52" evidence="3"/>
<evidence type="ECO:0000259" key="8">
    <source>
        <dbReference type="Pfam" id="PF00933"/>
    </source>
</evidence>
<keyword evidence="7" id="KW-0812">Transmembrane</keyword>
<dbReference type="EMBL" id="JMMZ01000004">
    <property type="protein sequence ID" value="OEU40811.1"/>
    <property type="molecule type" value="Genomic_DNA"/>
</dbReference>
<feature type="domain" description="Glycoside hydrolase family 3 N-terminal" evidence="8">
    <location>
        <begin position="73"/>
        <end position="398"/>
    </location>
</feature>
<dbReference type="Pfam" id="PF00933">
    <property type="entry name" value="Glyco_hydro_3"/>
    <property type="match status" value="1"/>
</dbReference>
<dbReference type="InterPro" id="IPR050226">
    <property type="entry name" value="NagZ_Beta-hexosaminidase"/>
</dbReference>
<feature type="compositionally biased region" description="Polar residues" evidence="6">
    <location>
        <begin position="49"/>
        <end position="61"/>
    </location>
</feature>
<dbReference type="Gene3D" id="3.20.20.300">
    <property type="entry name" value="Glycoside hydrolase, family 3, N-terminal domain"/>
    <property type="match status" value="1"/>
</dbReference>
<evidence type="ECO:0000256" key="4">
    <source>
        <dbReference type="ARBA" id="ARBA00022801"/>
    </source>
</evidence>
<dbReference type="InterPro" id="IPR001764">
    <property type="entry name" value="Glyco_hydro_3_N"/>
</dbReference>
<protein>
    <recommendedName>
        <fullName evidence="3">beta-N-acetylhexosaminidase</fullName>
        <ecNumber evidence="3">3.2.1.52</ecNumber>
    </recommendedName>
</protein>
<dbReference type="InterPro" id="IPR017853">
    <property type="entry name" value="GH"/>
</dbReference>
<evidence type="ECO:0000256" key="1">
    <source>
        <dbReference type="ARBA" id="ARBA00001231"/>
    </source>
</evidence>
<evidence type="ECO:0000256" key="3">
    <source>
        <dbReference type="ARBA" id="ARBA00012663"/>
    </source>
</evidence>
<evidence type="ECO:0000313" key="10">
    <source>
        <dbReference type="Proteomes" id="UP000176236"/>
    </source>
</evidence>
<accession>A0A1E7G7B2</accession>
<dbReference type="InterPro" id="IPR036962">
    <property type="entry name" value="Glyco_hydro_3_N_sf"/>
</dbReference>
<comment type="caution">
    <text evidence="9">The sequence shown here is derived from an EMBL/GenBank/DDBJ whole genome shotgun (WGS) entry which is preliminary data.</text>
</comment>
<dbReference type="SMR" id="A0A1E7G7B2"/>
<reference evidence="9 10" key="1">
    <citation type="journal article" date="2016" name="Appl. Microbiol. Biotechnol.">
        <title>Adhesion of the genome-sequenced Lactococcus lactis subsp. cremoris IBB477 strain is mediated by specific molecular determinants.</title>
        <authorList>
            <person name="Radziwill-Bienkowska J.M."/>
            <person name="Le D.T."/>
            <person name="Szczesny P."/>
            <person name="Duviau M.P."/>
            <person name="Aleksandrzak-Piekarczyk T."/>
            <person name="Loubiere P."/>
            <person name="Mercier-Bonin M."/>
            <person name="Bardowski J.K."/>
            <person name="Kowalczyk M."/>
        </authorList>
    </citation>
    <scope>NUCLEOTIDE SEQUENCE [LARGE SCALE GENOMIC DNA]</scope>
    <source>
        <strain evidence="9 10">IBB477</strain>
    </source>
</reference>
<dbReference type="PROSITE" id="PS51257">
    <property type="entry name" value="PROKAR_LIPOPROTEIN"/>
    <property type="match status" value="1"/>
</dbReference>
<keyword evidence="4" id="KW-0378">Hydrolase</keyword>
<dbReference type="PANTHER" id="PTHR30480">
    <property type="entry name" value="BETA-HEXOSAMINIDASE-RELATED"/>
    <property type="match status" value="1"/>
</dbReference>
<organism evidence="9 10">
    <name type="scientific">Lactococcus cremoris subsp. cremoris IBB477</name>
    <dbReference type="NCBI Taxonomy" id="1449093"/>
    <lineage>
        <taxon>Bacteria</taxon>
        <taxon>Bacillati</taxon>
        <taxon>Bacillota</taxon>
        <taxon>Bacilli</taxon>
        <taxon>Lactobacillales</taxon>
        <taxon>Streptococcaceae</taxon>
        <taxon>Lactococcus</taxon>
        <taxon>Lactococcus cremoris subsp. cremoris</taxon>
    </lineage>
</organism>
<dbReference type="RefSeq" id="WP_011834534.1">
    <property type="nucleotide sequence ID" value="NZ_CM007353.1"/>
</dbReference>
<comment type="catalytic activity">
    <reaction evidence="1">
        <text>Hydrolysis of terminal non-reducing N-acetyl-D-hexosamine residues in N-acetyl-beta-D-hexosaminides.</text>
        <dbReference type="EC" id="3.2.1.52"/>
    </reaction>
</comment>
<feature type="transmembrane region" description="Helical" evidence="7">
    <location>
        <begin position="12"/>
        <end position="35"/>
    </location>
</feature>
<proteinExistence type="inferred from homology"/>
<dbReference type="SUPFAM" id="SSF51445">
    <property type="entry name" value="(Trans)glycosidases"/>
    <property type="match status" value="1"/>
</dbReference>
<keyword evidence="7" id="KW-0472">Membrane</keyword>
<dbReference type="GO" id="GO:0004563">
    <property type="term" value="F:beta-N-acetylhexosaminidase activity"/>
    <property type="evidence" value="ECO:0007669"/>
    <property type="project" value="UniProtKB-EC"/>
</dbReference>
<dbReference type="Proteomes" id="UP000176236">
    <property type="component" value="Chromosome"/>
</dbReference>
<name>A0A1E7G7B2_LACLC</name>